<keyword evidence="3" id="KW-1185">Reference proteome</keyword>
<feature type="non-terminal residue" evidence="2">
    <location>
        <position position="1"/>
    </location>
</feature>
<name>A0A2P5F3G5_TREOI</name>
<evidence type="ECO:0000313" key="3">
    <source>
        <dbReference type="Proteomes" id="UP000237000"/>
    </source>
</evidence>
<proteinExistence type="predicted"/>
<dbReference type="EMBL" id="JXTC01000066">
    <property type="protein sequence ID" value="PON92345.1"/>
    <property type="molecule type" value="Genomic_DNA"/>
</dbReference>
<organism evidence="2 3">
    <name type="scientific">Trema orientale</name>
    <name type="common">Charcoal tree</name>
    <name type="synonym">Celtis orientalis</name>
    <dbReference type="NCBI Taxonomy" id="63057"/>
    <lineage>
        <taxon>Eukaryota</taxon>
        <taxon>Viridiplantae</taxon>
        <taxon>Streptophyta</taxon>
        <taxon>Embryophyta</taxon>
        <taxon>Tracheophyta</taxon>
        <taxon>Spermatophyta</taxon>
        <taxon>Magnoliopsida</taxon>
        <taxon>eudicotyledons</taxon>
        <taxon>Gunneridae</taxon>
        <taxon>Pentapetalae</taxon>
        <taxon>rosids</taxon>
        <taxon>fabids</taxon>
        <taxon>Rosales</taxon>
        <taxon>Cannabaceae</taxon>
        <taxon>Trema</taxon>
    </lineage>
</organism>
<dbReference type="InParanoid" id="A0A2P5F3G5"/>
<evidence type="ECO:0000313" key="2">
    <source>
        <dbReference type="EMBL" id="PON92345.1"/>
    </source>
</evidence>
<comment type="caution">
    <text evidence="2">The sequence shown here is derived from an EMBL/GenBank/DDBJ whole genome shotgun (WGS) entry which is preliminary data.</text>
</comment>
<dbReference type="AlphaFoldDB" id="A0A2P5F3G5"/>
<feature type="region of interest" description="Disordered" evidence="1">
    <location>
        <begin position="1"/>
        <end position="28"/>
    </location>
</feature>
<gene>
    <name evidence="2" type="ORF">TorRG33x02_118500</name>
</gene>
<reference evidence="3" key="1">
    <citation type="submission" date="2016-06" db="EMBL/GenBank/DDBJ databases">
        <title>Parallel loss of symbiosis genes in relatives of nitrogen-fixing non-legume Parasponia.</title>
        <authorList>
            <person name="Van Velzen R."/>
            <person name="Holmer R."/>
            <person name="Bu F."/>
            <person name="Rutten L."/>
            <person name="Van Zeijl A."/>
            <person name="Liu W."/>
            <person name="Santuari L."/>
            <person name="Cao Q."/>
            <person name="Sharma T."/>
            <person name="Shen D."/>
            <person name="Roswanjaya Y."/>
            <person name="Wardhani T."/>
            <person name="Kalhor M.S."/>
            <person name="Jansen J."/>
            <person name="Van den Hoogen J."/>
            <person name="Gungor B."/>
            <person name="Hartog M."/>
            <person name="Hontelez J."/>
            <person name="Verver J."/>
            <person name="Yang W.-C."/>
            <person name="Schijlen E."/>
            <person name="Repin R."/>
            <person name="Schilthuizen M."/>
            <person name="Schranz E."/>
            <person name="Heidstra R."/>
            <person name="Miyata K."/>
            <person name="Fedorova E."/>
            <person name="Kohlen W."/>
            <person name="Bisseling T."/>
            <person name="Smit S."/>
            <person name="Geurts R."/>
        </authorList>
    </citation>
    <scope>NUCLEOTIDE SEQUENCE [LARGE SCALE GENOMIC DNA]</scope>
    <source>
        <strain evidence="3">cv. RG33-2</strain>
    </source>
</reference>
<evidence type="ECO:0000256" key="1">
    <source>
        <dbReference type="SAM" id="MobiDB-lite"/>
    </source>
</evidence>
<protein>
    <submittedName>
        <fullName evidence="2">Uncharacterized protein</fullName>
    </submittedName>
</protein>
<accession>A0A2P5F3G5</accession>
<dbReference type="Proteomes" id="UP000237000">
    <property type="component" value="Unassembled WGS sequence"/>
</dbReference>
<sequence>QNRGAEPEVVVQERNQEAQPVPPNRKSLRSCATNADTICIVVQWLVLEEILTV</sequence>